<evidence type="ECO:0008006" key="4">
    <source>
        <dbReference type="Google" id="ProtNLM"/>
    </source>
</evidence>
<evidence type="ECO:0000256" key="1">
    <source>
        <dbReference type="PIRSR" id="PIRSR607754-2"/>
    </source>
</evidence>
<comment type="caution">
    <text evidence="2">The sequence shown here is derived from an EMBL/GenBank/DDBJ whole genome shotgun (WGS) entry which is preliminary data.</text>
</comment>
<accession>A0A9C7PU98</accession>
<dbReference type="GO" id="GO:0009312">
    <property type="term" value="P:oligosaccharide biosynthetic process"/>
    <property type="evidence" value="ECO:0007669"/>
    <property type="project" value="InterPro"/>
</dbReference>
<dbReference type="AlphaFoldDB" id="A0A9C7PU98"/>
<dbReference type="GO" id="GO:0046872">
    <property type="term" value="F:metal ion binding"/>
    <property type="evidence" value="ECO:0007669"/>
    <property type="project" value="UniProtKB-KW"/>
</dbReference>
<reference evidence="2" key="1">
    <citation type="journal article" date="2022" name="Proc. Natl. Acad. Sci. U.S.A.">
        <title>Life cycle and functional genomics of the unicellular red alga Galdieria for elucidating algal and plant evolution and industrial use.</title>
        <authorList>
            <person name="Hirooka S."/>
            <person name="Itabashi T."/>
            <person name="Ichinose T.M."/>
            <person name="Onuma R."/>
            <person name="Fujiwara T."/>
            <person name="Yamashita S."/>
            <person name="Jong L.W."/>
            <person name="Tomita R."/>
            <person name="Iwane A.H."/>
            <person name="Miyagishima S.Y."/>
        </authorList>
    </citation>
    <scope>NUCLEOTIDE SEQUENCE</scope>
    <source>
        <strain evidence="2">NBRC 102759</strain>
    </source>
</reference>
<name>A0A9C7PU98_9RHOD</name>
<dbReference type="PANTHER" id="PTHR12871">
    <property type="entry name" value="BETA-1,2-N-ACETYLGLUCOSAMINYLTRANSFERASE II"/>
    <property type="match status" value="1"/>
</dbReference>
<feature type="binding site" evidence="1">
    <location>
        <position position="199"/>
    </location>
    <ligand>
        <name>Mn(2+)</name>
        <dbReference type="ChEBI" id="CHEBI:29035"/>
    </ligand>
</feature>
<dbReference type="SUPFAM" id="SSF53448">
    <property type="entry name" value="Nucleotide-diphospho-sugar transferases"/>
    <property type="match status" value="1"/>
</dbReference>
<feature type="binding site" evidence="1">
    <location>
        <position position="309"/>
    </location>
    <ligand>
        <name>Mn(2+)</name>
        <dbReference type="ChEBI" id="CHEBI:29035"/>
    </ligand>
</feature>
<dbReference type="OrthoDB" id="6019616at2759"/>
<dbReference type="GO" id="GO:0005795">
    <property type="term" value="C:Golgi stack"/>
    <property type="evidence" value="ECO:0007669"/>
    <property type="project" value="InterPro"/>
</dbReference>
<dbReference type="GO" id="GO:0008455">
    <property type="term" value="F:alpha-1,6-mannosylglycoprotein 2-beta-N-acetylglucosaminyltransferase activity"/>
    <property type="evidence" value="ECO:0007669"/>
    <property type="project" value="InterPro"/>
</dbReference>
<keyword evidence="1" id="KW-0464">Manganese</keyword>
<dbReference type="InterPro" id="IPR007754">
    <property type="entry name" value="GlcNAc_II"/>
</dbReference>
<dbReference type="InterPro" id="IPR029044">
    <property type="entry name" value="Nucleotide-diphossugar_trans"/>
</dbReference>
<sequence>MWRFRSSRLTVILCILLITLQFIVFSVHRTKLKRKSLELKNLNHATVSVDFLESLHNFIYKYFETYQLKFDVSKDSQNSMELSRLLKLVPKEQSVVPVVLLMGDRVQFIETMLKTLWESSDIQSAPIFISRTSANESVTSLCDRYAFSQKYTLFFPFDMRESVHPRFRLKLHWLWILFTIFRLMKSQVSASHVLVLEDDLVVSKDFYTTGKSLLVIAHELETKGIVVHDINLYNHRSIHSKYSFNEVELTPKFESCGYLISKDTFEAIWENLDIFLKCEDGWDWSVRLFRVLGIIPRYNLQPCISRTRHIGEIGIHTNPTLYEEAQYASIALSNGSAIHWNNYKLLKYNRSSETFVYSKCYDEKKYEGIAGPFVSQQLHPSLVL</sequence>
<dbReference type="GO" id="GO:0006487">
    <property type="term" value="P:protein N-linked glycosylation"/>
    <property type="evidence" value="ECO:0007669"/>
    <property type="project" value="TreeGrafter"/>
</dbReference>
<dbReference type="Gene3D" id="3.90.550.10">
    <property type="entry name" value="Spore Coat Polysaccharide Biosynthesis Protein SpsA, Chain A"/>
    <property type="match status" value="1"/>
</dbReference>
<comment type="cofactor">
    <cofactor evidence="1">
        <name>Mn(2+)</name>
        <dbReference type="ChEBI" id="CHEBI:29035"/>
    </cofactor>
</comment>
<protein>
    <recommendedName>
        <fullName evidence="4">Alpha-1,6-mannosyl-glycoprotein 2-beta-N-acetylglucosaminyltransferase</fullName>
    </recommendedName>
</protein>
<keyword evidence="3" id="KW-1185">Reference proteome</keyword>
<gene>
    <name evidence="2" type="ORF">GpartN1_g1767.t1</name>
</gene>
<dbReference type="GO" id="GO:0000139">
    <property type="term" value="C:Golgi membrane"/>
    <property type="evidence" value="ECO:0007669"/>
    <property type="project" value="TreeGrafter"/>
</dbReference>
<dbReference type="Proteomes" id="UP001061958">
    <property type="component" value="Unassembled WGS sequence"/>
</dbReference>
<proteinExistence type="predicted"/>
<dbReference type="PANTHER" id="PTHR12871:SF4">
    <property type="entry name" value="ALPHA-1,6-MANNOSYL-GLYCOPROTEIN 2-BETA-N-ACETYLGLUCOSAMINYLTRANSFERASE"/>
    <property type="match status" value="1"/>
</dbReference>
<dbReference type="EMBL" id="BQMJ01000012">
    <property type="protein sequence ID" value="GJQ09976.1"/>
    <property type="molecule type" value="Genomic_DNA"/>
</dbReference>
<organism evidence="2 3">
    <name type="scientific">Galdieria partita</name>
    <dbReference type="NCBI Taxonomy" id="83374"/>
    <lineage>
        <taxon>Eukaryota</taxon>
        <taxon>Rhodophyta</taxon>
        <taxon>Bangiophyceae</taxon>
        <taxon>Galdieriales</taxon>
        <taxon>Galdieriaceae</taxon>
        <taxon>Galdieria</taxon>
    </lineage>
</organism>
<reference evidence="2" key="2">
    <citation type="submission" date="2022-01" db="EMBL/GenBank/DDBJ databases">
        <authorList>
            <person name="Hirooka S."/>
            <person name="Miyagishima S.Y."/>
        </authorList>
    </citation>
    <scope>NUCLEOTIDE SEQUENCE</scope>
    <source>
        <strain evidence="2">NBRC 102759</strain>
    </source>
</reference>
<evidence type="ECO:0000313" key="2">
    <source>
        <dbReference type="EMBL" id="GJQ09976.1"/>
    </source>
</evidence>
<keyword evidence="1" id="KW-0479">Metal-binding</keyword>
<evidence type="ECO:0000313" key="3">
    <source>
        <dbReference type="Proteomes" id="UP001061958"/>
    </source>
</evidence>
<dbReference type="Pfam" id="PF05060">
    <property type="entry name" value="MGAT2"/>
    <property type="match status" value="1"/>
</dbReference>